<organism evidence="13 14">
    <name type="scientific">Clostridium ragsdalei P11</name>
    <dbReference type="NCBI Taxonomy" id="1353534"/>
    <lineage>
        <taxon>Bacteria</taxon>
        <taxon>Bacillati</taxon>
        <taxon>Bacillota</taxon>
        <taxon>Clostridia</taxon>
        <taxon>Eubacteriales</taxon>
        <taxon>Clostridiaceae</taxon>
        <taxon>Clostridium</taxon>
    </lineage>
</organism>
<dbReference type="Proteomes" id="UP000093954">
    <property type="component" value="Unassembled WGS sequence"/>
</dbReference>
<dbReference type="PATRIC" id="fig|1353534.3.peg.4079"/>
<keyword evidence="6 13" id="KW-0067">ATP-binding</keyword>
<feature type="domain" description="ABC transporter" evidence="11">
    <location>
        <begin position="376"/>
        <end position="610"/>
    </location>
</feature>
<dbReference type="PROSITE" id="PS50893">
    <property type="entry name" value="ABC_TRANSPORTER_2"/>
    <property type="match status" value="1"/>
</dbReference>
<dbReference type="InterPro" id="IPR003439">
    <property type="entry name" value="ABC_transporter-like_ATP-bd"/>
</dbReference>
<dbReference type="Pfam" id="PF00005">
    <property type="entry name" value="ABC_tran"/>
    <property type="match status" value="1"/>
</dbReference>
<dbReference type="Gene3D" id="3.40.50.300">
    <property type="entry name" value="P-loop containing nucleotide triphosphate hydrolases"/>
    <property type="match status" value="1"/>
</dbReference>
<evidence type="ECO:0000256" key="2">
    <source>
        <dbReference type="ARBA" id="ARBA00022448"/>
    </source>
</evidence>
<feature type="region of interest" description="Disordered" evidence="9">
    <location>
        <begin position="1"/>
        <end position="23"/>
    </location>
</feature>
<dbReference type="PROSITE" id="PS00211">
    <property type="entry name" value="ABC_TRANSPORTER_1"/>
    <property type="match status" value="1"/>
</dbReference>
<dbReference type="PANTHER" id="PTHR43394:SF1">
    <property type="entry name" value="ATP-BINDING CASSETTE SUB-FAMILY B MEMBER 10, MITOCHONDRIAL"/>
    <property type="match status" value="1"/>
</dbReference>
<feature type="transmembrane region" description="Helical" evidence="10">
    <location>
        <begin position="178"/>
        <end position="195"/>
    </location>
</feature>
<keyword evidence="7 10" id="KW-1133">Transmembrane helix</keyword>
<evidence type="ECO:0000256" key="1">
    <source>
        <dbReference type="ARBA" id="ARBA00004651"/>
    </source>
</evidence>
<dbReference type="GO" id="GO:0015421">
    <property type="term" value="F:ABC-type oligopeptide transporter activity"/>
    <property type="evidence" value="ECO:0007669"/>
    <property type="project" value="TreeGrafter"/>
</dbReference>
<dbReference type="RefSeq" id="WP_065080007.1">
    <property type="nucleotide sequence ID" value="NZ_LROS01000079.1"/>
</dbReference>
<dbReference type="InterPro" id="IPR036640">
    <property type="entry name" value="ABC1_TM_sf"/>
</dbReference>
<keyword evidence="5" id="KW-0547">Nucleotide-binding</keyword>
<feature type="transmembrane region" description="Helical" evidence="10">
    <location>
        <begin position="286"/>
        <end position="307"/>
    </location>
</feature>
<feature type="compositionally biased region" description="Basic residues" evidence="9">
    <location>
        <begin position="1"/>
        <end position="14"/>
    </location>
</feature>
<dbReference type="EMBL" id="LROS01000079">
    <property type="protein sequence ID" value="OBR89744.1"/>
    <property type="molecule type" value="Genomic_DNA"/>
</dbReference>
<feature type="transmembrane region" description="Helical" evidence="10">
    <location>
        <begin position="44"/>
        <end position="64"/>
    </location>
</feature>
<dbReference type="SUPFAM" id="SSF90123">
    <property type="entry name" value="ABC transporter transmembrane region"/>
    <property type="match status" value="1"/>
</dbReference>
<keyword evidence="14" id="KW-1185">Reference proteome</keyword>
<keyword evidence="2" id="KW-0813">Transport</keyword>
<evidence type="ECO:0000256" key="7">
    <source>
        <dbReference type="ARBA" id="ARBA00022989"/>
    </source>
</evidence>
<dbReference type="GO" id="GO:0005524">
    <property type="term" value="F:ATP binding"/>
    <property type="evidence" value="ECO:0007669"/>
    <property type="project" value="UniProtKB-KW"/>
</dbReference>
<gene>
    <name evidence="13" type="ORF">CLRAG_40060</name>
</gene>
<evidence type="ECO:0000256" key="9">
    <source>
        <dbReference type="SAM" id="MobiDB-lite"/>
    </source>
</evidence>
<accession>A0A1A6AI48</accession>
<evidence type="ECO:0000256" key="5">
    <source>
        <dbReference type="ARBA" id="ARBA00022741"/>
    </source>
</evidence>
<name>A0A1A6AI48_9CLOT</name>
<dbReference type="CDD" id="cd03254">
    <property type="entry name" value="ABCC_Glucan_exporter_like"/>
    <property type="match status" value="1"/>
</dbReference>
<dbReference type="CDD" id="cd18547">
    <property type="entry name" value="ABC_6TM_Tm288_like"/>
    <property type="match status" value="1"/>
</dbReference>
<evidence type="ECO:0000259" key="12">
    <source>
        <dbReference type="PROSITE" id="PS50929"/>
    </source>
</evidence>
<protein>
    <submittedName>
        <fullName evidence="13">Putative ABC transporter ATP-binding protein</fullName>
    </submittedName>
</protein>
<evidence type="ECO:0000256" key="10">
    <source>
        <dbReference type="SAM" id="Phobius"/>
    </source>
</evidence>
<proteinExistence type="predicted"/>
<dbReference type="SUPFAM" id="SSF52540">
    <property type="entry name" value="P-loop containing nucleoside triphosphate hydrolases"/>
    <property type="match status" value="1"/>
</dbReference>
<dbReference type="Gene3D" id="1.20.1560.10">
    <property type="entry name" value="ABC transporter type 1, transmembrane domain"/>
    <property type="match status" value="1"/>
</dbReference>
<dbReference type="InterPro" id="IPR003593">
    <property type="entry name" value="AAA+_ATPase"/>
</dbReference>
<feature type="domain" description="ABC transmembrane type-1" evidence="12">
    <location>
        <begin position="49"/>
        <end position="342"/>
    </location>
</feature>
<keyword evidence="8 10" id="KW-0472">Membrane</keyword>
<dbReference type="InterPro" id="IPR039421">
    <property type="entry name" value="Type_1_exporter"/>
</dbReference>
<sequence length="619" mass="69078">MSDKYKTKRQKVHQHGPGGMIQGGEKANDFKGTMKKLMSYMNEYKLAVIIVFIFAAASALFSIVGPKILGKATTKLFEGIMGKISGSGSGIDFDYIARILIILAGLYALSTLFSYIQGWLMSGVSMKVSYKMRKEISKKINRLPLKYFDGTNQGEVLSRVTNDVDTVSQTLNQSLTQIITSIATVVGVLVMMLSISFTMTLVALCIIPLSMGIMMFIIKQSQKYFKEQQDYLGHVNGHVEEMYGGHIVMRAFNGEEDSIEKFDGLNNTLYKSAWKSQFLSGMIMPIMNFVSNLGYVGVCVLGGWLAIKKTIEVGDIQAFIQYVRFFTQPITQIANISNILQQTAASAERVFEFLEEEEAVPETCNPVKLEKVEGYVEFKNVHFGYNPDKVVINDFSAKIKPGEKVAIVGPTGAGKTTMVKLLMRFYDINSGAILVDGHDIRDFRRNDLRSIFGMVLQDTWLYNGSIIENIRYGRLNASDEEVKIAAKAAHVDSFVRTLPDGYNMILNEEASNVSQGQKQLLTIARAILADPKVLILDEATSSVDTRTEVRIKKAMDNLMKDRTSFIIAHRLSTVRDADLILVMNNGDIVEQGNHEELLKKKGFYANLYNSQFEDSLAAE</sequence>
<dbReference type="GO" id="GO:0005886">
    <property type="term" value="C:plasma membrane"/>
    <property type="evidence" value="ECO:0007669"/>
    <property type="project" value="UniProtKB-SubCell"/>
</dbReference>
<dbReference type="Pfam" id="PF00664">
    <property type="entry name" value="ABC_membrane"/>
    <property type="match status" value="1"/>
</dbReference>
<comment type="subcellular location">
    <subcellularLocation>
        <location evidence="1">Cell membrane</location>
        <topology evidence="1">Multi-pass membrane protein</topology>
    </subcellularLocation>
</comment>
<evidence type="ECO:0000313" key="13">
    <source>
        <dbReference type="EMBL" id="OBR89744.1"/>
    </source>
</evidence>
<dbReference type="FunFam" id="3.40.50.300:FF:000287">
    <property type="entry name" value="Multidrug ABC transporter ATP-binding protein"/>
    <property type="match status" value="1"/>
</dbReference>
<evidence type="ECO:0000256" key="8">
    <source>
        <dbReference type="ARBA" id="ARBA00023136"/>
    </source>
</evidence>
<dbReference type="InterPro" id="IPR011527">
    <property type="entry name" value="ABC1_TM_dom"/>
</dbReference>
<comment type="caution">
    <text evidence="13">The sequence shown here is derived from an EMBL/GenBank/DDBJ whole genome shotgun (WGS) entry which is preliminary data.</text>
</comment>
<keyword evidence="3" id="KW-1003">Cell membrane</keyword>
<reference evidence="13 14" key="1">
    <citation type="journal article" date="2012" name="Front. Microbiol.">
        <title>Draft Genome Sequence of the Virulent Strain 01-B526 of the Fish Pathogen Aeromonas salmonicida.</title>
        <authorList>
            <person name="Charette S.J."/>
            <person name="Brochu F."/>
            <person name="Boyle B."/>
            <person name="Filion G."/>
            <person name="Tanaka K.H."/>
            <person name="Derome N."/>
        </authorList>
    </citation>
    <scope>NUCLEOTIDE SEQUENCE [LARGE SCALE GENOMIC DNA]</scope>
    <source>
        <strain evidence="13 14">P11</strain>
    </source>
</reference>
<evidence type="ECO:0000256" key="6">
    <source>
        <dbReference type="ARBA" id="ARBA00022840"/>
    </source>
</evidence>
<keyword evidence="4 10" id="KW-0812">Transmembrane</keyword>
<feature type="transmembrane region" description="Helical" evidence="10">
    <location>
        <begin position="201"/>
        <end position="218"/>
    </location>
</feature>
<dbReference type="PANTHER" id="PTHR43394">
    <property type="entry name" value="ATP-DEPENDENT PERMEASE MDL1, MITOCHONDRIAL"/>
    <property type="match status" value="1"/>
</dbReference>
<dbReference type="SMART" id="SM00382">
    <property type="entry name" value="AAA"/>
    <property type="match status" value="1"/>
</dbReference>
<dbReference type="InterPro" id="IPR017871">
    <property type="entry name" value="ABC_transporter-like_CS"/>
</dbReference>
<feature type="transmembrane region" description="Helical" evidence="10">
    <location>
        <begin position="95"/>
        <end position="116"/>
    </location>
</feature>
<evidence type="ECO:0000313" key="14">
    <source>
        <dbReference type="Proteomes" id="UP000093954"/>
    </source>
</evidence>
<evidence type="ECO:0000259" key="11">
    <source>
        <dbReference type="PROSITE" id="PS50893"/>
    </source>
</evidence>
<dbReference type="PROSITE" id="PS50929">
    <property type="entry name" value="ABC_TM1F"/>
    <property type="match status" value="1"/>
</dbReference>
<evidence type="ECO:0000256" key="4">
    <source>
        <dbReference type="ARBA" id="ARBA00022692"/>
    </source>
</evidence>
<dbReference type="InterPro" id="IPR027417">
    <property type="entry name" value="P-loop_NTPase"/>
</dbReference>
<dbReference type="AlphaFoldDB" id="A0A1A6AI48"/>
<dbReference type="GO" id="GO:0016887">
    <property type="term" value="F:ATP hydrolysis activity"/>
    <property type="evidence" value="ECO:0007669"/>
    <property type="project" value="InterPro"/>
</dbReference>
<dbReference type="FunFam" id="1.20.1560.10:FF:000011">
    <property type="entry name" value="Multidrug ABC transporter ATP-binding protein"/>
    <property type="match status" value="1"/>
</dbReference>
<evidence type="ECO:0000256" key="3">
    <source>
        <dbReference type="ARBA" id="ARBA00022475"/>
    </source>
</evidence>